<dbReference type="EMBL" id="EU747721">
    <property type="protein sequence ID" value="ACH96217.1"/>
    <property type="molecule type" value="Genomic_DNA"/>
</dbReference>
<evidence type="ECO:0000313" key="4">
    <source>
        <dbReference type="EMBL" id="UBO76498.1"/>
    </source>
</evidence>
<proteinExistence type="predicted"/>
<dbReference type="EMBL" id="MN623374">
    <property type="protein sequence ID" value="QHG11320.1"/>
    <property type="molecule type" value="Genomic_DNA"/>
</dbReference>
<keyword evidence="5" id="KW-1185">Reference proteome</keyword>
<dbReference type="Pfam" id="PF05152">
    <property type="entry name" value="DUF705"/>
    <property type="match status" value="1"/>
</dbReference>
<reference evidence="3" key="3">
    <citation type="submission" date="2020-03" db="EMBL/GenBank/DDBJ databases">
        <title>Whole genome sequence of Oryctes rhinoceros Nudivirus isolated in Riau Province, Indonesia.</title>
        <authorList>
            <person name="Kurnia Y.W."/>
            <person name="Tanjung Z.A."/>
            <person name="Utomo C."/>
            <person name="Naim M."/>
            <person name="Situmorang E.C."/>
            <person name="Liwang T."/>
        </authorList>
    </citation>
    <scope>NUCLEOTIDE SEQUENCE</scope>
    <source>
        <strain evidence="3">LiboV</strain>
    </source>
</reference>
<reference evidence="1 5" key="1">
    <citation type="journal article" date="2008" name="J. Virol. Methods">
        <title>Sequencing of the large dsDNA genome of Oryctes rhinoceros nudivirus using multiple displacement amplification of nanogram amounts of virus DNA.</title>
        <authorList>
            <person name="Wang Y."/>
            <person name="Kleespies R.G."/>
            <person name="Ramle M.B."/>
            <person name="Jehle J.A."/>
        </authorList>
    </citation>
    <scope>NUCLEOTIDE SEQUENCE [LARGE SCALE GENOMIC DNA]</scope>
    <source>
        <strain evidence="5">Isolate Oryctes rhinoceros/Malaysia/Ma07/2007</strain>
        <strain evidence="1">Ma07</strain>
    </source>
</reference>
<dbReference type="RefSeq" id="YP_002321398.1">
    <property type="nucleotide sequence ID" value="NC_011588.1"/>
</dbReference>
<dbReference type="OrthoDB" id="10202at10239"/>
<reference evidence="4" key="4">
    <citation type="submission" date="2021-08" db="EMBL/GenBank/DDBJ databases">
        <title>Whole genome sequence of Oryctes rhinoceros Nudivirus detected in Riau Province, Indonesia.</title>
        <authorList>
            <person name="Kurnia Y.W."/>
            <person name="Tanjung Z.A."/>
            <person name="Utomo C."/>
            <person name="Naim M."/>
            <person name="Situmorang E.C."/>
            <person name="Liwang T."/>
        </authorList>
    </citation>
    <scope>NUCLEOTIDE SEQUENCE</scope>
    <source>
        <strain evidence="4">LiboV</strain>
    </source>
</reference>
<sequence>MNLAEFDCTLYIMCESLKPDLVIHPRYAKSVSNFGLEFYFNILNLHDLESNIENINPILVSDDDVLILDDVYLSPVFKDSLVKRSGIKPYYTSLYFENEIPIYKIPFRAPRYVIWNTTDNLTICATYVDRVDKYSLYDACCRAKEWSYSITRSESIIVFDLDETLIDRDSKKLKGSDTALTCARSVYDRVVLYSHGSSLHVDDNVTKFDKSAFDLVLSNNTHDNTSNKNLLYLYNYFPNTIFTKATLVDDSLYNWTPEYDKIIVPFKLSHVNNIIPLLE</sequence>
<name>A0A6B9QQZ5_9VIRU</name>
<gene>
    <name evidence="2" type="ORF">SI_OrNV_gp087</name>
</gene>
<dbReference type="EMBL" id="MZ727584">
    <property type="protein sequence ID" value="UBO76498.1"/>
    <property type="molecule type" value="Genomic_DNA"/>
</dbReference>
<evidence type="ECO:0000313" key="3">
    <source>
        <dbReference type="EMBL" id="QKE59551.1"/>
    </source>
</evidence>
<accession>A0A6B9QQZ5</accession>
<dbReference type="KEGG" id="vg:7047267"/>
<dbReference type="SUPFAM" id="SSF56784">
    <property type="entry name" value="HAD-like"/>
    <property type="match status" value="1"/>
</dbReference>
<dbReference type="InterPro" id="IPR007827">
    <property type="entry name" value="DUF705"/>
</dbReference>
<dbReference type="InterPro" id="IPR036412">
    <property type="entry name" value="HAD-like_sf"/>
</dbReference>
<evidence type="ECO:0000313" key="2">
    <source>
        <dbReference type="EMBL" id="QHG11320.1"/>
    </source>
</evidence>
<evidence type="ECO:0000313" key="1">
    <source>
        <dbReference type="EMBL" id="ACH96217.1"/>
    </source>
</evidence>
<dbReference type="EMBL" id="MT150137">
    <property type="protein sequence ID" value="QKE59551.1"/>
    <property type="molecule type" value="Genomic_DNA"/>
</dbReference>
<dbReference type="Proteomes" id="UP000011785">
    <property type="component" value="Segment"/>
</dbReference>
<evidence type="ECO:0000313" key="5">
    <source>
        <dbReference type="Proteomes" id="UP000011785"/>
    </source>
</evidence>
<organism evidence="2">
    <name type="scientific">Oryctes rhinoceros nudivirus</name>
    <dbReference type="NCBI Taxonomy" id="92521"/>
    <lineage>
        <taxon>Viruses</taxon>
        <taxon>Viruses incertae sedis</taxon>
        <taxon>Naldaviricetes</taxon>
        <taxon>Lefavirales</taxon>
        <taxon>Nudiviridae</taxon>
        <taxon>Alphanudivirus</taxon>
        <taxon>Alphanudivirus oryrhinocerotis</taxon>
    </lineage>
</organism>
<accession>B7SVA8</accession>
<protein>
    <submittedName>
        <fullName evidence="2">38K protein</fullName>
    </submittedName>
</protein>
<reference evidence="2" key="2">
    <citation type="journal article" date="2020" name="J. ISSAAS">
        <title>Complete genome sequence of Oryctes rhinoceros Nudivirus isolated from Coconut Rhinoceros Beetle in the Solomon Islands.</title>
        <authorList>
            <person name="Etebari K."/>
            <person name="Filipovic I."/>
            <person name="Rasic G."/>
            <person name="Devine G.J."/>
            <person name="Tsatsia H."/>
            <person name="Furlong M.J."/>
        </authorList>
    </citation>
    <scope>NUCLEOTIDE SEQUENCE</scope>
    <source>
        <strain evidence="2">Solomon Islands</strain>
    </source>
</reference>